<dbReference type="Proteomes" id="UP000485058">
    <property type="component" value="Unassembled WGS sequence"/>
</dbReference>
<evidence type="ECO:0000313" key="2">
    <source>
        <dbReference type="Proteomes" id="UP000485058"/>
    </source>
</evidence>
<dbReference type="AlphaFoldDB" id="A0A699ZTN7"/>
<evidence type="ECO:0000313" key="1">
    <source>
        <dbReference type="EMBL" id="GFH26043.1"/>
    </source>
</evidence>
<organism evidence="1 2">
    <name type="scientific">Haematococcus lacustris</name>
    <name type="common">Green alga</name>
    <name type="synonym">Haematococcus pluvialis</name>
    <dbReference type="NCBI Taxonomy" id="44745"/>
    <lineage>
        <taxon>Eukaryota</taxon>
        <taxon>Viridiplantae</taxon>
        <taxon>Chlorophyta</taxon>
        <taxon>core chlorophytes</taxon>
        <taxon>Chlorophyceae</taxon>
        <taxon>CS clade</taxon>
        <taxon>Chlamydomonadales</taxon>
        <taxon>Haematococcaceae</taxon>
        <taxon>Haematococcus</taxon>
    </lineage>
</organism>
<name>A0A699ZTN7_HAELA</name>
<keyword evidence="2" id="KW-1185">Reference proteome</keyword>
<reference evidence="1 2" key="1">
    <citation type="submission" date="2020-02" db="EMBL/GenBank/DDBJ databases">
        <title>Draft genome sequence of Haematococcus lacustris strain NIES-144.</title>
        <authorList>
            <person name="Morimoto D."/>
            <person name="Nakagawa S."/>
            <person name="Yoshida T."/>
            <person name="Sawayama S."/>
        </authorList>
    </citation>
    <scope>NUCLEOTIDE SEQUENCE [LARGE SCALE GENOMIC DNA]</scope>
    <source>
        <strain evidence="1 2">NIES-144</strain>
    </source>
</reference>
<sequence>MRGLAAACSLGQGTSCLGWRLRQSRPSAQIQRAPPALPNVRHVQFCIAVPVYPPAWLREALDPASEAAACVTAWMWGGWGGWREATTGHHIRPRTGCSRCWLHAGHSRRWCTLVAAY</sequence>
<protein>
    <submittedName>
        <fullName evidence="1">Uncharacterized protein</fullName>
    </submittedName>
</protein>
<comment type="caution">
    <text evidence="1">The sequence shown here is derived from an EMBL/GenBank/DDBJ whole genome shotgun (WGS) entry which is preliminary data.</text>
</comment>
<gene>
    <name evidence="1" type="ORF">HaLaN_24120</name>
</gene>
<accession>A0A699ZTN7</accession>
<dbReference type="EMBL" id="BLLF01003000">
    <property type="protein sequence ID" value="GFH26043.1"/>
    <property type="molecule type" value="Genomic_DNA"/>
</dbReference>
<proteinExistence type="predicted"/>